<evidence type="ECO:0000313" key="7">
    <source>
        <dbReference type="EMBL" id="CAG8736663.1"/>
    </source>
</evidence>
<dbReference type="SMART" id="SM00320">
    <property type="entry name" value="WD40"/>
    <property type="match status" value="7"/>
</dbReference>
<dbReference type="Gene3D" id="2.130.10.10">
    <property type="entry name" value="YVTN repeat-like/Quinoprotein amine dehydrogenase"/>
    <property type="match status" value="3"/>
</dbReference>
<name>A0A9N9IIW4_9GLOM</name>
<dbReference type="PROSITE" id="PS50082">
    <property type="entry name" value="WD_REPEATS_2"/>
    <property type="match status" value="4"/>
</dbReference>
<dbReference type="SUPFAM" id="SSF50978">
    <property type="entry name" value="WD40 repeat-like"/>
    <property type="match status" value="1"/>
</dbReference>
<keyword evidence="2" id="KW-0963">Cytoplasm</keyword>
<dbReference type="PROSITE" id="PS00678">
    <property type="entry name" value="WD_REPEATS_1"/>
    <property type="match status" value="1"/>
</dbReference>
<feature type="repeat" description="WD" evidence="6">
    <location>
        <begin position="17"/>
        <end position="58"/>
    </location>
</feature>
<accession>A0A9N9IIW4</accession>
<evidence type="ECO:0000256" key="5">
    <source>
        <dbReference type="ARBA" id="ARBA00038145"/>
    </source>
</evidence>
<protein>
    <submittedName>
        <fullName evidence="7">2656_t:CDS:1</fullName>
    </submittedName>
</protein>
<dbReference type="InterPro" id="IPR051980">
    <property type="entry name" value="WD_repeat_MORG1"/>
</dbReference>
<dbReference type="AlphaFoldDB" id="A0A9N9IIW4"/>
<dbReference type="PANTHER" id="PTHR22842:SF3">
    <property type="entry name" value="WD REPEAT DOMAIN-CONTAINING PROTEIN 83"/>
    <property type="match status" value="1"/>
</dbReference>
<dbReference type="PANTHER" id="PTHR22842">
    <property type="entry name" value="WD40 REPEAT PROTEIN"/>
    <property type="match status" value="1"/>
</dbReference>
<keyword evidence="3 6" id="KW-0853">WD repeat</keyword>
<feature type="repeat" description="WD" evidence="6">
    <location>
        <begin position="253"/>
        <end position="282"/>
    </location>
</feature>
<feature type="repeat" description="WD" evidence="6">
    <location>
        <begin position="283"/>
        <end position="319"/>
    </location>
</feature>
<organism evidence="7 8">
    <name type="scientific">Funneliformis caledonium</name>
    <dbReference type="NCBI Taxonomy" id="1117310"/>
    <lineage>
        <taxon>Eukaryota</taxon>
        <taxon>Fungi</taxon>
        <taxon>Fungi incertae sedis</taxon>
        <taxon>Mucoromycota</taxon>
        <taxon>Glomeromycotina</taxon>
        <taxon>Glomeromycetes</taxon>
        <taxon>Glomerales</taxon>
        <taxon>Glomeraceae</taxon>
        <taxon>Funneliformis</taxon>
    </lineage>
</organism>
<evidence type="ECO:0000256" key="6">
    <source>
        <dbReference type="PROSITE-ProRule" id="PRU00221"/>
    </source>
</evidence>
<keyword evidence="4" id="KW-0677">Repeat</keyword>
<dbReference type="PROSITE" id="PS50294">
    <property type="entry name" value="WD_REPEATS_REGION"/>
    <property type="match status" value="3"/>
</dbReference>
<dbReference type="Proteomes" id="UP000789570">
    <property type="component" value="Unassembled WGS sequence"/>
</dbReference>
<dbReference type="InterPro" id="IPR036322">
    <property type="entry name" value="WD40_repeat_dom_sf"/>
</dbReference>
<feature type="non-terminal residue" evidence="7">
    <location>
        <position position="319"/>
    </location>
</feature>
<dbReference type="GO" id="GO:0071013">
    <property type="term" value="C:catalytic step 2 spliceosome"/>
    <property type="evidence" value="ECO:0007669"/>
    <property type="project" value="TreeGrafter"/>
</dbReference>
<dbReference type="InterPro" id="IPR019775">
    <property type="entry name" value="WD40_repeat_CS"/>
</dbReference>
<evidence type="ECO:0000256" key="2">
    <source>
        <dbReference type="ARBA" id="ARBA00022490"/>
    </source>
</evidence>
<gene>
    <name evidence="7" type="ORF">FCALED_LOCUS15349</name>
</gene>
<keyword evidence="8" id="KW-1185">Reference proteome</keyword>
<evidence type="ECO:0000313" key="8">
    <source>
        <dbReference type="Proteomes" id="UP000789570"/>
    </source>
</evidence>
<dbReference type="InterPro" id="IPR001680">
    <property type="entry name" value="WD40_rpt"/>
</dbReference>
<evidence type="ECO:0000256" key="3">
    <source>
        <dbReference type="ARBA" id="ARBA00022574"/>
    </source>
</evidence>
<dbReference type="Pfam" id="PF00400">
    <property type="entry name" value="WD40"/>
    <property type="match status" value="6"/>
</dbReference>
<evidence type="ECO:0000256" key="4">
    <source>
        <dbReference type="ARBA" id="ARBA00022737"/>
    </source>
</evidence>
<dbReference type="PRINTS" id="PR00320">
    <property type="entry name" value="GPROTEINBRPT"/>
</dbReference>
<dbReference type="GO" id="GO:0005737">
    <property type="term" value="C:cytoplasm"/>
    <property type="evidence" value="ECO:0007669"/>
    <property type="project" value="UniProtKB-SubCell"/>
</dbReference>
<comment type="similarity">
    <text evidence="5">Belongs to the WD repeat MORG1 family.</text>
</comment>
<sequence>MVLSSIKGLPIECIRTFNSHQGPVHIARYNTGGEYILSGGQDRTIRLWNPDSGLNIKTYTGHGKEVLDLSVTQDNSRFASCGGDRQIYYWDVSTGTTVRRFEGHNQRVNAVSFNWEGTVLASDYGIAGKIHHLSFFKILSTHPILAIDRSHARTPIQILEEPKDSITSLHVIQYEIVSGSADGCIRTHDIRKGALITDLISHPVTSVRVSGDNNCILASSLDNSIRLMDRANGGLLNEFKGHKNASYKIHSCLSNNDAHVISGSEDGKIYIWDLLEGNLLTSFKAHSNVVTCVTFHPRYDYMISTSVDGTAKYWKPQTT</sequence>
<dbReference type="InterPro" id="IPR015943">
    <property type="entry name" value="WD40/YVTN_repeat-like_dom_sf"/>
</dbReference>
<dbReference type="InterPro" id="IPR020472">
    <property type="entry name" value="WD40_PAC1"/>
</dbReference>
<feature type="repeat" description="WD" evidence="6">
    <location>
        <begin position="59"/>
        <end position="100"/>
    </location>
</feature>
<comment type="caution">
    <text evidence="7">The sequence shown here is derived from an EMBL/GenBank/DDBJ whole genome shotgun (WGS) entry which is preliminary data.</text>
</comment>
<comment type="subcellular location">
    <subcellularLocation>
        <location evidence="1">Cytoplasm</location>
    </subcellularLocation>
</comment>
<proteinExistence type="inferred from homology"/>
<dbReference type="GO" id="GO:0000398">
    <property type="term" value="P:mRNA splicing, via spliceosome"/>
    <property type="evidence" value="ECO:0007669"/>
    <property type="project" value="TreeGrafter"/>
</dbReference>
<dbReference type="CDD" id="cd00200">
    <property type="entry name" value="WD40"/>
    <property type="match status" value="1"/>
</dbReference>
<dbReference type="OrthoDB" id="1068471at2759"/>
<dbReference type="EMBL" id="CAJVPQ010013658">
    <property type="protein sequence ID" value="CAG8736663.1"/>
    <property type="molecule type" value="Genomic_DNA"/>
</dbReference>
<reference evidence="7" key="1">
    <citation type="submission" date="2021-06" db="EMBL/GenBank/DDBJ databases">
        <authorList>
            <person name="Kallberg Y."/>
            <person name="Tangrot J."/>
            <person name="Rosling A."/>
        </authorList>
    </citation>
    <scope>NUCLEOTIDE SEQUENCE</scope>
    <source>
        <strain evidence="7">UK204</strain>
    </source>
</reference>
<evidence type="ECO:0000256" key="1">
    <source>
        <dbReference type="ARBA" id="ARBA00004496"/>
    </source>
</evidence>